<reference evidence="5" key="1">
    <citation type="submission" date="2023-10" db="EMBL/GenBank/DDBJ databases">
        <authorList>
            <person name="Chen Y."/>
            <person name="Shah S."/>
            <person name="Dougan E. K."/>
            <person name="Thang M."/>
            <person name="Chan C."/>
        </authorList>
    </citation>
    <scope>NUCLEOTIDE SEQUENCE [LARGE SCALE GENOMIC DNA]</scope>
</reference>
<evidence type="ECO:0000313" key="5">
    <source>
        <dbReference type="EMBL" id="CAK0900687.1"/>
    </source>
</evidence>
<dbReference type="Proteomes" id="UP001189429">
    <property type="component" value="Unassembled WGS sequence"/>
</dbReference>
<evidence type="ECO:0000256" key="1">
    <source>
        <dbReference type="ARBA" id="ARBA00004602"/>
    </source>
</evidence>
<comment type="subcellular location">
    <subcellularLocation>
        <location evidence="1">Plastid</location>
        <location evidence="1">Amyloplast</location>
    </subcellularLocation>
</comment>
<protein>
    <recommendedName>
        <fullName evidence="4">Glycosyl transferase family 1 domain-containing protein</fullName>
    </recommendedName>
</protein>
<dbReference type="SUPFAM" id="SSF53756">
    <property type="entry name" value="UDP-Glycosyltransferase/glycogen phosphorylase"/>
    <property type="match status" value="1"/>
</dbReference>
<evidence type="ECO:0000256" key="2">
    <source>
        <dbReference type="ARBA" id="ARBA00022676"/>
    </source>
</evidence>
<evidence type="ECO:0000313" key="6">
    <source>
        <dbReference type="Proteomes" id="UP001189429"/>
    </source>
</evidence>
<keyword evidence="2" id="KW-0808">Transferase</keyword>
<organism evidence="5 6">
    <name type="scientific">Prorocentrum cordatum</name>
    <dbReference type="NCBI Taxonomy" id="2364126"/>
    <lineage>
        <taxon>Eukaryota</taxon>
        <taxon>Sar</taxon>
        <taxon>Alveolata</taxon>
        <taxon>Dinophyceae</taxon>
        <taxon>Prorocentrales</taxon>
        <taxon>Prorocentraceae</taxon>
        <taxon>Prorocentrum</taxon>
    </lineage>
</organism>
<gene>
    <name evidence="5" type="ORF">PCOR1329_LOCUS77909</name>
</gene>
<dbReference type="PANTHER" id="PTHR45825:SF11">
    <property type="entry name" value="ALPHA AMYLASE DOMAIN-CONTAINING PROTEIN"/>
    <property type="match status" value="1"/>
</dbReference>
<dbReference type="InterPro" id="IPR001296">
    <property type="entry name" value="Glyco_trans_1"/>
</dbReference>
<feature type="domain" description="Glycosyl transferase family 1" evidence="4">
    <location>
        <begin position="14"/>
        <end position="88"/>
    </location>
</feature>
<proteinExistence type="predicted"/>
<evidence type="ECO:0000259" key="4">
    <source>
        <dbReference type="Pfam" id="PF00534"/>
    </source>
</evidence>
<keyword evidence="6" id="KW-1185">Reference proteome</keyword>
<dbReference type="Pfam" id="PF00534">
    <property type="entry name" value="Glycos_transf_1"/>
    <property type="match status" value="1"/>
</dbReference>
<evidence type="ECO:0000256" key="3">
    <source>
        <dbReference type="ARBA" id="ARBA00023234"/>
    </source>
</evidence>
<accession>A0ABN9XQ42</accession>
<name>A0ABN9XQ42_9DINO</name>
<comment type="caution">
    <text evidence="5">The sequence shown here is derived from an EMBL/GenBank/DDBJ whole genome shotgun (WGS) entry which is preliminary data.</text>
</comment>
<dbReference type="EMBL" id="CAUYUJ010020825">
    <property type="protein sequence ID" value="CAK0900687.1"/>
    <property type="molecule type" value="Genomic_DNA"/>
</dbReference>
<keyword evidence="2" id="KW-0328">Glycosyltransferase</keyword>
<keyword evidence="3" id="KW-0934">Plastid</keyword>
<dbReference type="PANTHER" id="PTHR45825">
    <property type="entry name" value="GRANULE-BOUND STARCH SYNTHASE 1, CHLOROPLASTIC/AMYLOPLASTIC"/>
    <property type="match status" value="1"/>
</dbReference>
<dbReference type="Gene3D" id="3.40.50.2000">
    <property type="entry name" value="Glycogen Phosphorylase B"/>
    <property type="match status" value="1"/>
</dbReference>
<keyword evidence="3" id="KW-0035">Amyloplast</keyword>
<sequence length="139" mass="15542">MLQWAETKYKGRVCGYYGFSPKIERQMIAGSDFLLMPSRYEPCGIPQMCALTYGTIPIVHKTGGLNDSVKSFYDDEASATGFHVYPLDENGMKKVMFDALVLFYRRPEAGGYRGEEPVEVVTTIPDVVRLSRSQRGGPS</sequence>